<keyword evidence="2" id="KW-1185">Reference proteome</keyword>
<dbReference type="EMBL" id="CP114040">
    <property type="protein sequence ID" value="WAS96427.1"/>
    <property type="molecule type" value="Genomic_DNA"/>
</dbReference>
<dbReference type="SUPFAM" id="SSF48452">
    <property type="entry name" value="TPR-like"/>
    <property type="match status" value="1"/>
</dbReference>
<protein>
    <recommendedName>
        <fullName evidence="3">Tetratricopeptide repeat protein</fullName>
    </recommendedName>
</protein>
<dbReference type="RefSeq" id="WP_269038774.1">
    <property type="nucleotide sequence ID" value="NZ_CP114040.1"/>
</dbReference>
<organism evidence="1 2">
    <name type="scientific">Nannocystis punicea</name>
    <dbReference type="NCBI Taxonomy" id="2995304"/>
    <lineage>
        <taxon>Bacteria</taxon>
        <taxon>Pseudomonadati</taxon>
        <taxon>Myxococcota</taxon>
        <taxon>Polyangia</taxon>
        <taxon>Nannocystales</taxon>
        <taxon>Nannocystaceae</taxon>
        <taxon>Nannocystis</taxon>
    </lineage>
</organism>
<evidence type="ECO:0008006" key="3">
    <source>
        <dbReference type="Google" id="ProtNLM"/>
    </source>
</evidence>
<name>A0ABY7HB13_9BACT</name>
<proteinExistence type="predicted"/>
<dbReference type="Gene3D" id="1.25.40.10">
    <property type="entry name" value="Tetratricopeptide repeat domain"/>
    <property type="match status" value="1"/>
</dbReference>
<accession>A0ABY7HB13</accession>
<reference evidence="1" key="1">
    <citation type="submission" date="2022-11" db="EMBL/GenBank/DDBJ databases">
        <title>Minimal conservation of predation-associated metabolite biosynthetic gene clusters underscores biosynthetic potential of Myxococcota including descriptions for ten novel species: Archangium lansinium sp. nov., Myxococcus landrumus sp. nov., Nannocystis bai.</title>
        <authorList>
            <person name="Ahearne A."/>
            <person name="Stevens C."/>
            <person name="Dowd S."/>
        </authorList>
    </citation>
    <scope>NUCLEOTIDE SEQUENCE</scope>
    <source>
        <strain evidence="1">Fl3</strain>
    </source>
</reference>
<sequence>MRTLQRLGQDLAGFIAGHEHGLCVLQAERDYLPWVHATLHELAAGSADVFLPFPHPFVSADAYAATVAEGCLLVARDRAGDAALELPQACVDPARPAVARVRSTLEFTRDIVLPKRTCPPRLVAILVPLTVEAEAPALEFARALVAAEPGWPPWFHRMRIFVHAPPGAALGELPRFSRALAVDLSLTALATGVSEEANDPEAPPERRAQALLQAAAIDAASGRHDEAIVGFRELYSWAEAAANPVLSALALSGLGDVSSARKDSREAVSWYERALVPASRTGAALLMLAITQNLARLYFELDRRADAETFYDGAQKLAMAVPDAASHAQALQWRGRLEELRGAHEEAARSYLAAAQVARDHAHAALLAELRPRLTTSQRRVPAGLGREIAVFLEGSQ</sequence>
<dbReference type="InterPro" id="IPR011990">
    <property type="entry name" value="TPR-like_helical_dom_sf"/>
</dbReference>
<evidence type="ECO:0000313" key="2">
    <source>
        <dbReference type="Proteomes" id="UP001164459"/>
    </source>
</evidence>
<evidence type="ECO:0000313" key="1">
    <source>
        <dbReference type="EMBL" id="WAS96427.1"/>
    </source>
</evidence>
<dbReference type="Proteomes" id="UP001164459">
    <property type="component" value="Chromosome"/>
</dbReference>
<gene>
    <name evidence="1" type="ORF">O0S08_09735</name>
</gene>